<dbReference type="Proteomes" id="UP000198778">
    <property type="component" value="Unassembled WGS sequence"/>
</dbReference>
<dbReference type="Pfam" id="PF07676">
    <property type="entry name" value="PD40"/>
    <property type="match status" value="1"/>
</dbReference>
<dbReference type="InterPro" id="IPR001375">
    <property type="entry name" value="Peptidase_S9_cat"/>
</dbReference>
<organism evidence="6 7">
    <name type="scientific">Alkalicoccus daliensis</name>
    <dbReference type="NCBI Taxonomy" id="745820"/>
    <lineage>
        <taxon>Bacteria</taxon>
        <taxon>Bacillati</taxon>
        <taxon>Bacillota</taxon>
        <taxon>Bacilli</taxon>
        <taxon>Bacillales</taxon>
        <taxon>Bacillaceae</taxon>
        <taxon>Alkalicoccus</taxon>
    </lineage>
</organism>
<dbReference type="SUPFAM" id="SSF82171">
    <property type="entry name" value="DPP6 N-terminal domain-like"/>
    <property type="match status" value="1"/>
</dbReference>
<accession>A0A1H0BHM1</accession>
<dbReference type="InterPro" id="IPR011042">
    <property type="entry name" value="6-blade_b-propeller_TolB-like"/>
</dbReference>
<dbReference type="GO" id="GO:0004177">
    <property type="term" value="F:aminopeptidase activity"/>
    <property type="evidence" value="ECO:0007669"/>
    <property type="project" value="UniProtKB-KW"/>
</dbReference>
<evidence type="ECO:0000313" key="7">
    <source>
        <dbReference type="Proteomes" id="UP000198778"/>
    </source>
</evidence>
<dbReference type="OrthoDB" id="108903at2"/>
<dbReference type="PANTHER" id="PTHR42776:SF27">
    <property type="entry name" value="DIPEPTIDYL PEPTIDASE FAMILY MEMBER 6"/>
    <property type="match status" value="1"/>
</dbReference>
<dbReference type="InterPro" id="IPR011659">
    <property type="entry name" value="WD40"/>
</dbReference>
<reference evidence="7" key="1">
    <citation type="submission" date="2016-10" db="EMBL/GenBank/DDBJ databases">
        <authorList>
            <person name="Varghese N."/>
            <person name="Submissions S."/>
        </authorList>
    </citation>
    <scope>NUCLEOTIDE SEQUENCE [LARGE SCALE GENOMIC DNA]</scope>
    <source>
        <strain evidence="7">CGMCC 1.10369</strain>
    </source>
</reference>
<evidence type="ECO:0000259" key="5">
    <source>
        <dbReference type="Pfam" id="PF00326"/>
    </source>
</evidence>
<evidence type="ECO:0000256" key="4">
    <source>
        <dbReference type="ARBA" id="ARBA00022825"/>
    </source>
</evidence>
<sequence length="649" mass="74046">MNKRSLQVNDLDNIHVLQDQQISPDGTFTVYVRKQIINDTYYSQLFVQKFDEPLPVQWTFGEGTVHTPRISPDGNWIAFTSSQDKGSLAQLDLISTKGGEARKMTELKGGAVQPVWAPDSSEVFFNTSHAPEGEASDTEASEEKSQPLIVERLKYKSDAEGFLTSKKKQIASLSVDLEEVTIFTRENYDLELTDVSPDNNFIIYTANKEDDKRIGSDLFLYNRNTKEHRKILTGAFSSARYSNDGRKIAVYGHEQEFKGATQMKVWVYDIDAETALCLTNHKDIGFSDTMIGDIRGGMTHPGPYWNHTDSALYVLGSYHGNTHLYEITMDGTITQKTYGEQHVYSFAVDTSLDIAVLGISTPVNPGELYLGSLKKEDYRLFTHFHEEWKKEVHLFEPEEVWCEAEDGWKLQGWIIKPLDQESSPGILEIHGGPHAMYGNTFFHELQLFVSEGYTVFYCNPRGSHGYGQEFVNAVRGDYGGKDYQDIMTFTDAVLDTYKFIDKERLGVTGGSYGGFMTNWITAHTNRFKAAATLRCISNWTSFYGVSDIGYYFTEWEVGSDLLDDPDKLWHHSPLKYVKNIHTPLLIMHGENDLRCPIEQAEQLFVALKQLDRSTRFVRFPEANHELSRSGPPHLRKERLKELIFWFKQI</sequence>
<dbReference type="InterPro" id="IPR029058">
    <property type="entry name" value="AB_hydrolase_fold"/>
</dbReference>
<dbReference type="STRING" id="745820.SAMN04488053_101889"/>
<protein>
    <submittedName>
        <fullName evidence="6">Dipeptidyl aminopeptidase/acylaminoacyl peptidase</fullName>
    </submittedName>
</protein>
<keyword evidence="2" id="KW-0645">Protease</keyword>
<evidence type="ECO:0000256" key="1">
    <source>
        <dbReference type="ARBA" id="ARBA00010040"/>
    </source>
</evidence>
<keyword evidence="6" id="KW-0031">Aminopeptidase</keyword>
<keyword evidence="4" id="KW-0720">Serine protease</keyword>
<gene>
    <name evidence="6" type="ORF">SAMN04488053_101889</name>
</gene>
<dbReference type="AlphaFoldDB" id="A0A1H0BHM1"/>
<dbReference type="GO" id="GO:0004252">
    <property type="term" value="F:serine-type endopeptidase activity"/>
    <property type="evidence" value="ECO:0007669"/>
    <property type="project" value="TreeGrafter"/>
</dbReference>
<evidence type="ECO:0000256" key="3">
    <source>
        <dbReference type="ARBA" id="ARBA00022801"/>
    </source>
</evidence>
<dbReference type="PANTHER" id="PTHR42776">
    <property type="entry name" value="SERINE PEPTIDASE S9 FAMILY MEMBER"/>
    <property type="match status" value="1"/>
</dbReference>
<feature type="domain" description="Peptidase S9 prolyl oligopeptidase catalytic" evidence="5">
    <location>
        <begin position="440"/>
        <end position="648"/>
    </location>
</feature>
<name>A0A1H0BHM1_9BACI</name>
<dbReference type="FunFam" id="3.40.50.1820:FF:000028">
    <property type="entry name" value="S9 family peptidase"/>
    <property type="match status" value="1"/>
</dbReference>
<dbReference type="EMBL" id="FNIL01000001">
    <property type="protein sequence ID" value="SDN45156.1"/>
    <property type="molecule type" value="Genomic_DNA"/>
</dbReference>
<dbReference type="SUPFAM" id="SSF53474">
    <property type="entry name" value="alpha/beta-Hydrolases"/>
    <property type="match status" value="1"/>
</dbReference>
<evidence type="ECO:0000256" key="2">
    <source>
        <dbReference type="ARBA" id="ARBA00022670"/>
    </source>
</evidence>
<evidence type="ECO:0000313" key="6">
    <source>
        <dbReference type="EMBL" id="SDN45156.1"/>
    </source>
</evidence>
<dbReference type="RefSeq" id="WP_090840928.1">
    <property type="nucleotide sequence ID" value="NZ_FNIL01000001.1"/>
</dbReference>
<dbReference type="Gene3D" id="2.120.10.30">
    <property type="entry name" value="TolB, C-terminal domain"/>
    <property type="match status" value="2"/>
</dbReference>
<keyword evidence="7" id="KW-1185">Reference proteome</keyword>
<proteinExistence type="inferred from homology"/>
<comment type="similarity">
    <text evidence="1">Belongs to the peptidase S9C family.</text>
</comment>
<dbReference type="Gene3D" id="3.40.50.1820">
    <property type="entry name" value="alpha/beta hydrolase"/>
    <property type="match status" value="1"/>
</dbReference>
<dbReference type="Pfam" id="PF00326">
    <property type="entry name" value="Peptidase_S9"/>
    <property type="match status" value="1"/>
</dbReference>
<dbReference type="GO" id="GO:0006508">
    <property type="term" value="P:proteolysis"/>
    <property type="evidence" value="ECO:0007669"/>
    <property type="project" value="UniProtKB-KW"/>
</dbReference>
<keyword evidence="3" id="KW-0378">Hydrolase</keyword>